<reference evidence="1 2" key="1">
    <citation type="submission" date="2018-07" db="EMBL/GenBank/DDBJ databases">
        <title>Genomic Encyclopedia of Type Strains, Phase IV (KMG-IV): sequencing the most valuable type-strain genomes for metagenomic binning, comparative biology and taxonomic classification.</title>
        <authorList>
            <person name="Goeker M."/>
        </authorList>
    </citation>
    <scope>NUCLEOTIDE SEQUENCE [LARGE SCALE GENOMIC DNA]</scope>
    <source>
        <strain evidence="1 2">DSM 21410</strain>
    </source>
</reference>
<dbReference type="Proteomes" id="UP000253517">
    <property type="component" value="Unassembled WGS sequence"/>
</dbReference>
<dbReference type="EMBL" id="QPJS01000005">
    <property type="protein sequence ID" value="RCX02137.1"/>
    <property type="molecule type" value="Genomic_DNA"/>
</dbReference>
<proteinExistence type="predicted"/>
<sequence length="132" mass="15238">MLKQFSLETRMIQHKIFRSLVWLILAAMVSACSPDKKPYKVTFRVTLPDGRPVQNAFIYLYTPVENSLIDGIITTNQLGEVTWQYDHKAIIKYEASKAGYKRCDVIELRQGTIFVDVVIYPENDPRRACLPQ</sequence>
<name>A0A369A241_9FLAO</name>
<gene>
    <name evidence="1" type="ORF">DES35_105108</name>
</gene>
<keyword evidence="2" id="KW-1185">Reference proteome</keyword>
<dbReference type="AlphaFoldDB" id="A0A369A241"/>
<evidence type="ECO:0008006" key="3">
    <source>
        <dbReference type="Google" id="ProtNLM"/>
    </source>
</evidence>
<organism evidence="1 2">
    <name type="scientific">Schleiferia thermophila</name>
    <dbReference type="NCBI Taxonomy" id="884107"/>
    <lineage>
        <taxon>Bacteria</taxon>
        <taxon>Pseudomonadati</taxon>
        <taxon>Bacteroidota</taxon>
        <taxon>Flavobacteriia</taxon>
        <taxon>Flavobacteriales</taxon>
        <taxon>Schleiferiaceae</taxon>
        <taxon>Schleiferia</taxon>
    </lineage>
</organism>
<dbReference type="PROSITE" id="PS51257">
    <property type="entry name" value="PROKAR_LIPOPROTEIN"/>
    <property type="match status" value="1"/>
</dbReference>
<comment type="caution">
    <text evidence="1">The sequence shown here is derived from an EMBL/GenBank/DDBJ whole genome shotgun (WGS) entry which is preliminary data.</text>
</comment>
<accession>A0A369A241</accession>
<protein>
    <recommendedName>
        <fullName evidence="3">Carboxypeptidase regulatory-like domain-containing protein</fullName>
    </recommendedName>
</protein>
<evidence type="ECO:0000313" key="2">
    <source>
        <dbReference type="Proteomes" id="UP000253517"/>
    </source>
</evidence>
<evidence type="ECO:0000313" key="1">
    <source>
        <dbReference type="EMBL" id="RCX02137.1"/>
    </source>
</evidence>